<dbReference type="InterPro" id="IPR001647">
    <property type="entry name" value="HTH_TetR"/>
</dbReference>
<name>A0A378MFW3_LISGR</name>
<organism evidence="2 3">
    <name type="scientific">Listeria grayi</name>
    <name type="common">Listeria murrayi</name>
    <dbReference type="NCBI Taxonomy" id="1641"/>
    <lineage>
        <taxon>Bacteria</taxon>
        <taxon>Bacillati</taxon>
        <taxon>Bacillota</taxon>
        <taxon>Bacilli</taxon>
        <taxon>Bacillales</taxon>
        <taxon>Listeriaceae</taxon>
        <taxon>Listeria</taxon>
    </lineage>
</organism>
<dbReference type="Proteomes" id="UP000254879">
    <property type="component" value="Unassembled WGS sequence"/>
</dbReference>
<dbReference type="GO" id="GO:0003677">
    <property type="term" value="F:DNA binding"/>
    <property type="evidence" value="ECO:0007669"/>
    <property type="project" value="UniProtKB-UniRule"/>
</dbReference>
<protein>
    <submittedName>
        <fullName evidence="2">DNA-binding transcriptional repressor AcrR</fullName>
    </submittedName>
</protein>
<dbReference type="SUPFAM" id="SSF46689">
    <property type="entry name" value="Homeodomain-like"/>
    <property type="match status" value="1"/>
</dbReference>
<dbReference type="Pfam" id="PF17937">
    <property type="entry name" value="TetR_C_28"/>
    <property type="match status" value="1"/>
</dbReference>
<reference evidence="2 3" key="1">
    <citation type="submission" date="2018-06" db="EMBL/GenBank/DDBJ databases">
        <authorList>
            <consortium name="Pathogen Informatics"/>
            <person name="Doyle S."/>
        </authorList>
    </citation>
    <scope>NUCLEOTIDE SEQUENCE [LARGE SCALE GENOMIC DNA]</scope>
    <source>
        <strain evidence="3">NCTC 10815</strain>
    </source>
</reference>
<dbReference type="PANTHER" id="PTHR43479:SF11">
    <property type="entry name" value="ACREF_ENVCD OPERON REPRESSOR-RELATED"/>
    <property type="match status" value="1"/>
</dbReference>
<dbReference type="Pfam" id="PF00440">
    <property type="entry name" value="TetR_N"/>
    <property type="match status" value="1"/>
</dbReference>
<evidence type="ECO:0000256" key="1">
    <source>
        <dbReference type="ARBA" id="ARBA00023125"/>
    </source>
</evidence>
<proteinExistence type="predicted"/>
<accession>A0A378MFW3</accession>
<dbReference type="OrthoDB" id="9806334at2"/>
<dbReference type="Gene3D" id="1.10.357.10">
    <property type="entry name" value="Tetracycline Repressor, domain 2"/>
    <property type="match status" value="1"/>
</dbReference>
<dbReference type="PROSITE" id="PS50977">
    <property type="entry name" value="HTH_TETR_2"/>
    <property type="match status" value="1"/>
</dbReference>
<dbReference type="PANTHER" id="PTHR43479">
    <property type="entry name" value="ACREF/ENVCD OPERON REPRESSOR-RELATED"/>
    <property type="match status" value="1"/>
</dbReference>
<dbReference type="PRINTS" id="PR00455">
    <property type="entry name" value="HTHTETR"/>
</dbReference>
<evidence type="ECO:0000313" key="3">
    <source>
        <dbReference type="Proteomes" id="UP000254879"/>
    </source>
</evidence>
<dbReference type="AlphaFoldDB" id="A0A378MFW3"/>
<dbReference type="InterPro" id="IPR009057">
    <property type="entry name" value="Homeodomain-like_sf"/>
</dbReference>
<dbReference type="InterPro" id="IPR041479">
    <property type="entry name" value="TetR_CgmR_C"/>
</dbReference>
<dbReference type="RefSeq" id="WP_003757677.1">
    <property type="nucleotide sequence ID" value="NZ_CABKNG010000002.1"/>
</dbReference>
<gene>
    <name evidence="2" type="ORF">NCTC10815_02556</name>
</gene>
<dbReference type="InterPro" id="IPR050624">
    <property type="entry name" value="HTH-type_Tx_Regulator"/>
</dbReference>
<keyword evidence="1 2" id="KW-0238">DNA-binding</keyword>
<sequence>MVNKRKVILTTAAKIIYEEGMQKLTMENIASHCEMTKGGLLYHFKSKSDLLLQMNQMVIEEYEAKIEAYQHELQGKNIYTRAYALVTLDYINNSENILFPAVFISSHEHKESKQLWDTYNEKWDLEFEKDEADSEEILALRLMCDGIWFSIMYNYTYDTKEPIIQLIQKYCRLLEK</sequence>
<dbReference type="EMBL" id="UGPG01000001">
    <property type="protein sequence ID" value="STY45181.1"/>
    <property type="molecule type" value="Genomic_DNA"/>
</dbReference>
<evidence type="ECO:0000313" key="2">
    <source>
        <dbReference type="EMBL" id="STY45181.1"/>
    </source>
</evidence>